<dbReference type="InterPro" id="IPR011042">
    <property type="entry name" value="6-blade_b-propeller_TolB-like"/>
</dbReference>
<evidence type="ECO:0000313" key="3">
    <source>
        <dbReference type="EMBL" id="CAF0960747.1"/>
    </source>
</evidence>
<comment type="caution">
    <text evidence="3">The sequence shown here is derived from an EMBL/GenBank/DDBJ whole genome shotgun (WGS) entry which is preliminary data.</text>
</comment>
<proteinExistence type="predicted"/>
<reference evidence="3" key="1">
    <citation type="submission" date="2021-02" db="EMBL/GenBank/DDBJ databases">
        <authorList>
            <person name="Nowell W R."/>
        </authorList>
    </citation>
    <scope>NUCLEOTIDE SEQUENCE</scope>
</reference>
<evidence type="ECO:0000256" key="1">
    <source>
        <dbReference type="ARBA" id="ARBA00022737"/>
    </source>
</evidence>
<dbReference type="PANTHER" id="PTHR24104:SF25">
    <property type="entry name" value="PROTEIN LIN-41"/>
    <property type="match status" value="1"/>
</dbReference>
<dbReference type="AlphaFoldDB" id="A0A814DNB2"/>
<dbReference type="Proteomes" id="UP000663860">
    <property type="component" value="Unassembled WGS sequence"/>
</dbReference>
<evidence type="ECO:0000313" key="4">
    <source>
        <dbReference type="Proteomes" id="UP000663860"/>
    </source>
</evidence>
<dbReference type="PANTHER" id="PTHR24104">
    <property type="entry name" value="E3 UBIQUITIN-PROTEIN LIGASE NHLRC1-RELATED"/>
    <property type="match status" value="1"/>
</dbReference>
<dbReference type="CDD" id="cd05819">
    <property type="entry name" value="NHL"/>
    <property type="match status" value="2"/>
</dbReference>
<gene>
    <name evidence="3" type="ORF">IZO911_LOCUS15526</name>
</gene>
<keyword evidence="1" id="KW-0677">Repeat</keyword>
<feature type="repeat" description="NHL" evidence="2">
    <location>
        <begin position="435"/>
        <end position="478"/>
    </location>
</feature>
<organism evidence="3 4">
    <name type="scientific">Adineta steineri</name>
    <dbReference type="NCBI Taxonomy" id="433720"/>
    <lineage>
        <taxon>Eukaryota</taxon>
        <taxon>Metazoa</taxon>
        <taxon>Spiralia</taxon>
        <taxon>Gnathifera</taxon>
        <taxon>Rotifera</taxon>
        <taxon>Eurotatoria</taxon>
        <taxon>Bdelloidea</taxon>
        <taxon>Adinetida</taxon>
        <taxon>Adinetidae</taxon>
        <taxon>Adineta</taxon>
    </lineage>
</organism>
<name>A0A814DNB2_9BILA</name>
<sequence length="478" mass="52125">MLKATTVAGISDEQNNDDKRLSFCTGLALDLSNGIYVSDYQNNRIQKWAMYARRSKTVAGQMNGTVGSTMATLNFPTKVTVDLNGNIYVTDSENHRVQLWSDGGLAGTTVAGVAGTLNNELNTPWGIATDSKSNTFYVSDSYNNRIMRYQSGLMNGTLVAGVNVSSLRWMLKATTVAGISDEQNNDDKRLSFCTGLALDSSNGIYVSDYQNNRIQKWAMYARRSKTVAGQMNGTTGFTMATLNFPTKVTVDLNGNIYVTDSENHRVQLWSDGDVAGTTVAGTGVAGTLNNELNTPWGIATDSKSNTFYVSDSYNNRIMRHYQSGLMNGTVVAGGNGPGKGTTQLFLPRGLYFDSTSNSLIITNFACNNIVRWILGSDHWTLLAGSINGEFGATSTLLYYPSDVFLDRLGNLYVADTYNHRIQFFISGQTNGTTVAGVTSKPGVDPNLLDYPHSIVVDNQFSLYVADSGNYRIQKFLRS</sequence>
<dbReference type="InterPro" id="IPR001258">
    <property type="entry name" value="NHL_repeat"/>
</dbReference>
<feature type="repeat" description="NHL" evidence="2">
    <location>
        <begin position="283"/>
        <end position="317"/>
    </location>
</feature>
<dbReference type="Gene3D" id="2.40.10.500">
    <property type="match status" value="1"/>
</dbReference>
<dbReference type="GO" id="GO:0043161">
    <property type="term" value="P:proteasome-mediated ubiquitin-dependent protein catabolic process"/>
    <property type="evidence" value="ECO:0007669"/>
    <property type="project" value="TreeGrafter"/>
</dbReference>
<evidence type="ECO:0000256" key="2">
    <source>
        <dbReference type="PROSITE-ProRule" id="PRU00504"/>
    </source>
</evidence>
<feature type="repeat" description="NHL" evidence="2">
    <location>
        <begin position="64"/>
        <end position="103"/>
    </location>
</feature>
<dbReference type="EMBL" id="CAJNOE010000135">
    <property type="protein sequence ID" value="CAF0960747.1"/>
    <property type="molecule type" value="Genomic_DNA"/>
</dbReference>
<dbReference type="InterPro" id="IPR050952">
    <property type="entry name" value="TRIM-NHL_E3_ligases"/>
</dbReference>
<feature type="repeat" description="NHL" evidence="2">
    <location>
        <begin position="108"/>
        <end position="152"/>
    </location>
</feature>
<dbReference type="GO" id="GO:0000209">
    <property type="term" value="P:protein polyubiquitination"/>
    <property type="evidence" value="ECO:0007669"/>
    <property type="project" value="TreeGrafter"/>
</dbReference>
<accession>A0A814DNB2</accession>
<protein>
    <recommendedName>
        <fullName evidence="5">NHL repeat containing protein</fullName>
    </recommendedName>
</protein>
<dbReference type="GO" id="GO:0061630">
    <property type="term" value="F:ubiquitin protein ligase activity"/>
    <property type="evidence" value="ECO:0007669"/>
    <property type="project" value="TreeGrafter"/>
</dbReference>
<dbReference type="PROSITE" id="PS51125">
    <property type="entry name" value="NHL"/>
    <property type="match status" value="6"/>
</dbReference>
<dbReference type="Pfam" id="PF01436">
    <property type="entry name" value="NHL"/>
    <property type="match status" value="7"/>
</dbReference>
<feature type="repeat" description="NHL" evidence="2">
    <location>
        <begin position="233"/>
        <end position="272"/>
    </location>
</feature>
<dbReference type="GO" id="GO:0008270">
    <property type="term" value="F:zinc ion binding"/>
    <property type="evidence" value="ECO:0007669"/>
    <property type="project" value="UniProtKB-KW"/>
</dbReference>
<feature type="repeat" description="NHL" evidence="2">
    <location>
        <begin position="388"/>
        <end position="427"/>
    </location>
</feature>
<evidence type="ECO:0008006" key="5">
    <source>
        <dbReference type="Google" id="ProtNLM"/>
    </source>
</evidence>
<dbReference type="Gene3D" id="2.120.10.30">
    <property type="entry name" value="TolB, C-terminal domain"/>
    <property type="match status" value="3"/>
</dbReference>
<dbReference type="SUPFAM" id="SSF101898">
    <property type="entry name" value="NHL repeat"/>
    <property type="match status" value="2"/>
</dbReference>